<evidence type="ECO:0008006" key="4">
    <source>
        <dbReference type="Google" id="ProtNLM"/>
    </source>
</evidence>
<sequence>MADLDVEMEVDDYQEVMPIPAAYTEDIITGEEQEPGEVDDDSSAEQAIIPNKVHIRGLDTFKPDDIYSYLGENESKAAFERIEWIDDSSANLLFKSESAAQEAIVALSAMSIADATQLPPLEMIAAKRYSAKPESDLQIRWAVASDKKVSGAAQRSRFYLLNPEYDPEERRRRGEFRRNKYRERDDRYGRRRDPRDEEEPETFDVNLYDDDSSALAKRSRRSDSRGSSGADRPRSRDPRRSRNQDLFPNRSKDLFPDRRTGNGYGLRDRSASPARADRDGDALMDLDEDARAAAALRSKEKGRSIRERLSKDNSKKELFPTKESAPKELFPTKAGSAGSKAQMDQVADTTVMTSAKLADRITAKPSANGPEGFSIRGIAAASRSSEQGITIKGMGSGTTVKELFPQKFGNSGKELFAEKLDGRGRKRQKAEDLFY</sequence>
<dbReference type="InterPro" id="IPR019416">
    <property type="entry name" value="NCBP3"/>
</dbReference>
<evidence type="ECO:0000313" key="2">
    <source>
        <dbReference type="EMBL" id="KAK4459771.1"/>
    </source>
</evidence>
<feature type="compositionally biased region" description="Basic and acidic residues" evidence="1">
    <location>
        <begin position="250"/>
        <end position="281"/>
    </location>
</feature>
<keyword evidence="3" id="KW-1185">Reference proteome</keyword>
<reference evidence="2" key="1">
    <citation type="journal article" date="2023" name="Mol. Phylogenet. Evol.">
        <title>Genome-scale phylogeny and comparative genomics of the fungal order Sordariales.</title>
        <authorList>
            <person name="Hensen N."/>
            <person name="Bonometti L."/>
            <person name="Westerberg I."/>
            <person name="Brannstrom I.O."/>
            <person name="Guillou S."/>
            <person name="Cros-Aarteil S."/>
            <person name="Calhoun S."/>
            <person name="Haridas S."/>
            <person name="Kuo A."/>
            <person name="Mondo S."/>
            <person name="Pangilinan J."/>
            <person name="Riley R."/>
            <person name="LaButti K."/>
            <person name="Andreopoulos B."/>
            <person name="Lipzen A."/>
            <person name="Chen C."/>
            <person name="Yan M."/>
            <person name="Daum C."/>
            <person name="Ng V."/>
            <person name="Clum A."/>
            <person name="Steindorff A."/>
            <person name="Ohm R.A."/>
            <person name="Martin F."/>
            <person name="Silar P."/>
            <person name="Natvig D.O."/>
            <person name="Lalanne C."/>
            <person name="Gautier V."/>
            <person name="Ament-Velasquez S.L."/>
            <person name="Kruys A."/>
            <person name="Hutchinson M.I."/>
            <person name="Powell A.J."/>
            <person name="Barry K."/>
            <person name="Miller A.N."/>
            <person name="Grigoriev I.V."/>
            <person name="Debuchy R."/>
            <person name="Gladieux P."/>
            <person name="Hiltunen Thoren M."/>
            <person name="Johannesson H."/>
        </authorList>
    </citation>
    <scope>NUCLEOTIDE SEQUENCE</scope>
    <source>
        <strain evidence="2">PSN324</strain>
    </source>
</reference>
<reference evidence="2" key="2">
    <citation type="submission" date="2023-06" db="EMBL/GenBank/DDBJ databases">
        <authorList>
            <consortium name="Lawrence Berkeley National Laboratory"/>
            <person name="Mondo S.J."/>
            <person name="Hensen N."/>
            <person name="Bonometti L."/>
            <person name="Westerberg I."/>
            <person name="Brannstrom I.O."/>
            <person name="Guillou S."/>
            <person name="Cros-Aarteil S."/>
            <person name="Calhoun S."/>
            <person name="Haridas S."/>
            <person name="Kuo A."/>
            <person name="Pangilinan J."/>
            <person name="Riley R."/>
            <person name="Labutti K."/>
            <person name="Andreopoulos B."/>
            <person name="Lipzen A."/>
            <person name="Chen C."/>
            <person name="Yanf M."/>
            <person name="Daum C."/>
            <person name="Ng V."/>
            <person name="Clum A."/>
            <person name="Steindorff A."/>
            <person name="Ohm R."/>
            <person name="Martin F."/>
            <person name="Silar P."/>
            <person name="Natvig D."/>
            <person name="Lalanne C."/>
            <person name="Gautier V."/>
            <person name="Ament-Velasquez S.L."/>
            <person name="Kruys A."/>
            <person name="Hutchinson M.I."/>
            <person name="Powell A.J."/>
            <person name="Barry K."/>
            <person name="Miller A.N."/>
            <person name="Grigoriev I.V."/>
            <person name="Debuchy R."/>
            <person name="Gladieux P."/>
            <person name="Thoren M.H."/>
            <person name="Johannesson H."/>
        </authorList>
    </citation>
    <scope>NUCLEOTIDE SEQUENCE</scope>
    <source>
        <strain evidence="2">PSN324</strain>
    </source>
</reference>
<name>A0AAV9HL60_9PEZI</name>
<dbReference type="GO" id="GO:0005634">
    <property type="term" value="C:nucleus"/>
    <property type="evidence" value="ECO:0007669"/>
    <property type="project" value="TreeGrafter"/>
</dbReference>
<dbReference type="AlphaFoldDB" id="A0AAV9HL60"/>
<feature type="compositionally biased region" description="Acidic residues" evidence="1">
    <location>
        <begin position="196"/>
        <end position="212"/>
    </location>
</feature>
<proteinExistence type="predicted"/>
<evidence type="ECO:0000313" key="3">
    <source>
        <dbReference type="Proteomes" id="UP001321749"/>
    </source>
</evidence>
<feature type="compositionally biased region" description="Basic and acidic residues" evidence="1">
    <location>
        <begin position="297"/>
        <end position="326"/>
    </location>
</feature>
<protein>
    <recommendedName>
        <fullName evidence="4">RRM domain-containing protein</fullName>
    </recommendedName>
</protein>
<feature type="compositionally biased region" description="Basic and acidic residues" evidence="1">
    <location>
        <begin position="185"/>
        <end position="195"/>
    </location>
</feature>
<dbReference type="Pfam" id="PF10309">
    <property type="entry name" value="NCBP3"/>
    <property type="match status" value="1"/>
</dbReference>
<feature type="region of interest" description="Disordered" evidence="1">
    <location>
        <begin position="185"/>
        <end position="345"/>
    </location>
</feature>
<organism evidence="2 3">
    <name type="scientific">Cladorrhinum samala</name>
    <dbReference type="NCBI Taxonomy" id="585594"/>
    <lineage>
        <taxon>Eukaryota</taxon>
        <taxon>Fungi</taxon>
        <taxon>Dikarya</taxon>
        <taxon>Ascomycota</taxon>
        <taxon>Pezizomycotina</taxon>
        <taxon>Sordariomycetes</taxon>
        <taxon>Sordariomycetidae</taxon>
        <taxon>Sordariales</taxon>
        <taxon>Podosporaceae</taxon>
        <taxon>Cladorrhinum</taxon>
    </lineage>
</organism>
<dbReference type="PANTHER" id="PTHR16291">
    <property type="entry name" value="NUCLEAR CAP-BINDING PROTEIN SUBUNIT 3"/>
    <property type="match status" value="1"/>
</dbReference>
<gene>
    <name evidence="2" type="ORF">QBC42DRAFT_230980</name>
</gene>
<dbReference type="GO" id="GO:0000340">
    <property type="term" value="F:RNA 7-methylguanosine cap binding"/>
    <property type="evidence" value="ECO:0007669"/>
    <property type="project" value="InterPro"/>
</dbReference>
<evidence type="ECO:0000256" key="1">
    <source>
        <dbReference type="SAM" id="MobiDB-lite"/>
    </source>
</evidence>
<dbReference type="PANTHER" id="PTHR16291:SF0">
    <property type="entry name" value="NUCLEAR CAP-BINDING PROTEIN SUBUNIT 3"/>
    <property type="match status" value="1"/>
</dbReference>
<feature type="compositionally biased region" description="Basic and acidic residues" evidence="1">
    <location>
        <begin position="231"/>
        <end position="243"/>
    </location>
</feature>
<comment type="caution">
    <text evidence="2">The sequence shown here is derived from an EMBL/GenBank/DDBJ whole genome shotgun (WGS) entry which is preliminary data.</text>
</comment>
<dbReference type="EMBL" id="MU865028">
    <property type="protein sequence ID" value="KAK4459771.1"/>
    <property type="molecule type" value="Genomic_DNA"/>
</dbReference>
<accession>A0AAV9HL60</accession>
<dbReference type="GO" id="GO:0003729">
    <property type="term" value="F:mRNA binding"/>
    <property type="evidence" value="ECO:0007669"/>
    <property type="project" value="InterPro"/>
</dbReference>
<dbReference type="Proteomes" id="UP001321749">
    <property type="component" value="Unassembled WGS sequence"/>
</dbReference>